<reference evidence="2" key="1">
    <citation type="submission" date="2020-06" db="EMBL/GenBank/DDBJ databases">
        <authorList>
            <consortium name="Plant Systems Biology data submission"/>
        </authorList>
    </citation>
    <scope>NUCLEOTIDE SEQUENCE</scope>
    <source>
        <strain evidence="2">D6</strain>
    </source>
</reference>
<evidence type="ECO:0000256" key="1">
    <source>
        <dbReference type="SAM" id="MobiDB-lite"/>
    </source>
</evidence>
<organism evidence="2 3">
    <name type="scientific">Seminavis robusta</name>
    <dbReference type="NCBI Taxonomy" id="568900"/>
    <lineage>
        <taxon>Eukaryota</taxon>
        <taxon>Sar</taxon>
        <taxon>Stramenopiles</taxon>
        <taxon>Ochrophyta</taxon>
        <taxon>Bacillariophyta</taxon>
        <taxon>Bacillariophyceae</taxon>
        <taxon>Bacillariophycidae</taxon>
        <taxon>Naviculales</taxon>
        <taxon>Naviculaceae</taxon>
        <taxon>Seminavis</taxon>
    </lineage>
</organism>
<sequence>PSQPTDAVDTAEQTARPSDADDQTVEGLSSEAHTADVQSEKVGKVTVETVTETDATVNNDVKTDKKLDKCGCEDDKENKHGPYLRPEDIPADAYENPDLYHWHYVDEIVDYDTVVDLDESEPGHINEVIEYILSKHPERITDNENHLLNFYLGTKRPGAVVPKVYVPLRRKTPKKTGNNVRFNNGTPTKEPPFKRRDLKATPELCRSNNTAVAAERDTCHHDRTYTTNGTPPTPRVFGESEVPYAEADVDTCSSDSSVYENNYGRKAFFRHQKANSRPSTGSTADDAIDVDAIPDTKEDDRKPAARQTKKNITETKPTPMPQKKKFPPVASLPRSSSSSPSSSTL</sequence>
<keyword evidence="3" id="KW-1185">Reference proteome</keyword>
<protein>
    <submittedName>
        <fullName evidence="2">Uncharacterized protein</fullName>
    </submittedName>
</protein>
<accession>A0A9N8HY75</accession>
<feature type="compositionally biased region" description="Low complexity" evidence="1">
    <location>
        <begin position="327"/>
        <end position="345"/>
    </location>
</feature>
<feature type="compositionally biased region" description="Polar residues" evidence="1">
    <location>
        <begin position="175"/>
        <end position="187"/>
    </location>
</feature>
<feature type="region of interest" description="Disordered" evidence="1">
    <location>
        <begin position="1"/>
        <end position="43"/>
    </location>
</feature>
<evidence type="ECO:0000313" key="3">
    <source>
        <dbReference type="Proteomes" id="UP001153069"/>
    </source>
</evidence>
<feature type="non-terminal residue" evidence="2">
    <location>
        <position position="1"/>
    </location>
</feature>
<dbReference type="AlphaFoldDB" id="A0A9N8HY75"/>
<name>A0A9N8HY75_9STRA</name>
<dbReference type="EMBL" id="CAICTM010003705">
    <property type="protein sequence ID" value="CAB9531593.1"/>
    <property type="molecule type" value="Genomic_DNA"/>
</dbReference>
<comment type="caution">
    <text evidence="2">The sequence shown here is derived from an EMBL/GenBank/DDBJ whole genome shotgun (WGS) entry which is preliminary data.</text>
</comment>
<evidence type="ECO:0000313" key="2">
    <source>
        <dbReference type="EMBL" id="CAB9531593.1"/>
    </source>
</evidence>
<feature type="compositionally biased region" description="Basic and acidic residues" evidence="1">
    <location>
        <begin position="294"/>
        <end position="303"/>
    </location>
</feature>
<feature type="region of interest" description="Disordered" evidence="1">
    <location>
        <begin position="216"/>
        <end position="238"/>
    </location>
</feature>
<feature type="region of interest" description="Disordered" evidence="1">
    <location>
        <begin position="173"/>
        <end position="194"/>
    </location>
</feature>
<feature type="region of interest" description="Disordered" evidence="1">
    <location>
        <begin position="270"/>
        <end position="345"/>
    </location>
</feature>
<gene>
    <name evidence="2" type="ORF">SEMRO_3707_G350540.1</name>
</gene>
<proteinExistence type="predicted"/>
<dbReference type="Proteomes" id="UP001153069">
    <property type="component" value="Unassembled WGS sequence"/>
</dbReference>